<dbReference type="GO" id="GO:0033969">
    <property type="term" value="F:gamma-glutamyl-gamma-aminobutyrate hydrolase activity"/>
    <property type="evidence" value="ECO:0007669"/>
    <property type="project" value="TreeGrafter"/>
</dbReference>
<dbReference type="KEGG" id="jpo:G7058_01605"/>
<reference evidence="1 2" key="1">
    <citation type="journal article" date="2017" name="Int. J. Syst. Evol. Microbiol.">
        <title>Jeotgalibaca porci sp. nov. and Jeotgalibaca arthritidis sp. nov., isolated from pigs, and emended description of the genus Jeotgalibaca.</title>
        <authorList>
            <person name="Zamora L."/>
            <person name="Perez-Sancho M."/>
            <person name="Dominguez L."/>
            <person name="Fernandez-Garayzabal J.F."/>
            <person name="Vela A.I."/>
        </authorList>
    </citation>
    <scope>NUCLEOTIDE SEQUENCE [LARGE SCALE GENOMIC DNA]</scope>
    <source>
        <strain evidence="1 2">CCUG 69148</strain>
    </source>
</reference>
<dbReference type="AlphaFoldDB" id="A0A6G7WF71"/>
<dbReference type="GeneID" id="94551953"/>
<dbReference type="PANTHER" id="PTHR43235">
    <property type="entry name" value="GLUTAMINE AMIDOTRANSFERASE PB2B2.05-RELATED"/>
    <property type="match status" value="1"/>
</dbReference>
<organism evidence="1 2">
    <name type="scientific">Jeotgalibaca porci</name>
    <dbReference type="NCBI Taxonomy" id="1868793"/>
    <lineage>
        <taxon>Bacteria</taxon>
        <taxon>Bacillati</taxon>
        <taxon>Bacillota</taxon>
        <taxon>Bacilli</taxon>
        <taxon>Lactobacillales</taxon>
        <taxon>Carnobacteriaceae</taxon>
        <taxon>Jeotgalibaca</taxon>
    </lineage>
</organism>
<dbReference type="Proteomes" id="UP000501830">
    <property type="component" value="Chromosome"/>
</dbReference>
<dbReference type="InterPro" id="IPR011697">
    <property type="entry name" value="Peptidase_C26"/>
</dbReference>
<name>A0A6G7WF71_9LACT</name>
<dbReference type="PROSITE" id="PS51273">
    <property type="entry name" value="GATASE_TYPE_1"/>
    <property type="match status" value="1"/>
</dbReference>
<dbReference type="GO" id="GO:0005829">
    <property type="term" value="C:cytosol"/>
    <property type="evidence" value="ECO:0007669"/>
    <property type="project" value="TreeGrafter"/>
</dbReference>
<dbReference type="EMBL" id="CP049889">
    <property type="protein sequence ID" value="QIK50857.1"/>
    <property type="molecule type" value="Genomic_DNA"/>
</dbReference>
<dbReference type="Gene3D" id="3.40.50.880">
    <property type="match status" value="1"/>
</dbReference>
<dbReference type="GO" id="GO:0006598">
    <property type="term" value="P:polyamine catabolic process"/>
    <property type="evidence" value="ECO:0007669"/>
    <property type="project" value="TreeGrafter"/>
</dbReference>
<proteinExistence type="predicted"/>
<dbReference type="InterPro" id="IPR044668">
    <property type="entry name" value="PuuD-like"/>
</dbReference>
<keyword evidence="1" id="KW-0378">Hydrolase</keyword>
<dbReference type="CDD" id="cd01745">
    <property type="entry name" value="GATase1_2"/>
    <property type="match status" value="1"/>
</dbReference>
<gene>
    <name evidence="1" type="ORF">G7058_01605</name>
</gene>
<sequence length="247" mass="26727">MKPIIGVSGTQLLNPARGFEGTLVAYTPQNYIDTVQGVGATPIMLPVGTAEDAKNMVALIDALILTGGHDVNPALYGEEPHRNLTGIFPKRDAFDFALYAAAIEKGIPVLGVCRGLQIINVYHGGSLYQDLPSQYGDELLLHVQKAPFDIPMHSISVQTESRLYEAVGAHTRVNTFHHQAIKQLGNDLKAVAHSVDGIVEAIESADPNIDMIALQWHPEIMATTDTANNRLFEDLVARAAKAKLKLS</sequence>
<dbReference type="RefSeq" id="WP_166061897.1">
    <property type="nucleotide sequence ID" value="NZ_CP049889.1"/>
</dbReference>
<dbReference type="Pfam" id="PF07722">
    <property type="entry name" value="Peptidase_C26"/>
    <property type="match status" value="1"/>
</dbReference>
<dbReference type="SUPFAM" id="SSF52317">
    <property type="entry name" value="Class I glutamine amidotransferase-like"/>
    <property type="match status" value="1"/>
</dbReference>
<accession>A0A6G7WF71</accession>
<evidence type="ECO:0000313" key="1">
    <source>
        <dbReference type="EMBL" id="QIK50857.1"/>
    </source>
</evidence>
<dbReference type="InterPro" id="IPR029062">
    <property type="entry name" value="Class_I_gatase-like"/>
</dbReference>
<protein>
    <submittedName>
        <fullName evidence="1">Gamma-glutamyl-gamma-aminobutyrate hydrolase family protein</fullName>
    </submittedName>
</protein>
<evidence type="ECO:0000313" key="2">
    <source>
        <dbReference type="Proteomes" id="UP000501830"/>
    </source>
</evidence>
<keyword evidence="2" id="KW-1185">Reference proteome</keyword>
<dbReference type="PANTHER" id="PTHR43235:SF1">
    <property type="entry name" value="GLUTAMINE AMIDOTRANSFERASE PB2B2.05-RELATED"/>
    <property type="match status" value="1"/>
</dbReference>